<evidence type="ECO:0000313" key="2">
    <source>
        <dbReference type="EMBL" id="KTC76472.1"/>
    </source>
</evidence>
<dbReference type="Proteomes" id="UP000054695">
    <property type="component" value="Unassembled WGS sequence"/>
</dbReference>
<evidence type="ECO:0000313" key="3">
    <source>
        <dbReference type="Proteomes" id="UP000054695"/>
    </source>
</evidence>
<gene>
    <name evidence="2" type="ORF">Lboz_0542</name>
</gene>
<proteinExistence type="predicted"/>
<feature type="transmembrane region" description="Helical" evidence="1">
    <location>
        <begin position="6"/>
        <end position="35"/>
    </location>
</feature>
<keyword evidence="1" id="KW-1133">Transmembrane helix</keyword>
<evidence type="ECO:0000256" key="1">
    <source>
        <dbReference type="SAM" id="Phobius"/>
    </source>
</evidence>
<sequence>MHENLISILLSPITLLFLVNSFFLIFVTSFVWGIFLNLKYTNFLFHSCKTNNRSPIFLKAVFFFPLLFIVLIAECKWSLLGQVNFFPLLSSPFVRFNFIGIIVSLIALIFIKNLDKEEEVTEFKIPIFFSTYVIVLYLFFLIILMATIITRLNAFPDGFLRNYSFSTAERINEYILYALFLLHLILVFFAVSMKAAQKVLLLLGYTIALAFAYSIVF</sequence>
<feature type="transmembrane region" description="Helical" evidence="1">
    <location>
        <begin position="174"/>
        <end position="192"/>
    </location>
</feature>
<dbReference type="PATRIC" id="fig|447.4.peg.583"/>
<keyword evidence="3" id="KW-1185">Reference proteome</keyword>
<dbReference type="OrthoDB" id="5638560at2"/>
<feature type="transmembrane region" description="Helical" evidence="1">
    <location>
        <begin position="199"/>
        <end position="216"/>
    </location>
</feature>
<feature type="transmembrane region" description="Helical" evidence="1">
    <location>
        <begin position="93"/>
        <end position="111"/>
    </location>
</feature>
<reference evidence="2 3" key="1">
    <citation type="submission" date="2015-11" db="EMBL/GenBank/DDBJ databases">
        <title>Genomic analysis of 38 Legionella species identifies large and diverse effector repertoires.</title>
        <authorList>
            <person name="Burstein D."/>
            <person name="Amaro F."/>
            <person name="Zusman T."/>
            <person name="Lifshitz Z."/>
            <person name="Cohen O."/>
            <person name="Gilbert J.A."/>
            <person name="Pupko T."/>
            <person name="Shuman H.A."/>
            <person name="Segal G."/>
        </authorList>
    </citation>
    <scope>NUCLEOTIDE SEQUENCE [LARGE SCALE GENOMIC DNA]</scope>
    <source>
        <strain evidence="2 3">WIGA</strain>
    </source>
</reference>
<dbReference type="RefSeq" id="WP_058458237.1">
    <property type="nucleotide sequence ID" value="NZ_CAAAIY010000013.1"/>
</dbReference>
<protein>
    <submittedName>
        <fullName evidence="2">Uncharacterized protein</fullName>
    </submittedName>
</protein>
<accession>A0A0W0RZN7</accession>
<organism evidence="2 3">
    <name type="scientific">Legionella bozemanae</name>
    <name type="common">Fluoribacter bozemanae</name>
    <dbReference type="NCBI Taxonomy" id="447"/>
    <lineage>
        <taxon>Bacteria</taxon>
        <taxon>Pseudomonadati</taxon>
        <taxon>Pseudomonadota</taxon>
        <taxon>Gammaproteobacteria</taxon>
        <taxon>Legionellales</taxon>
        <taxon>Legionellaceae</taxon>
        <taxon>Legionella</taxon>
    </lineage>
</organism>
<feature type="transmembrane region" description="Helical" evidence="1">
    <location>
        <begin position="56"/>
        <end position="73"/>
    </location>
</feature>
<feature type="transmembrane region" description="Helical" evidence="1">
    <location>
        <begin position="132"/>
        <end position="154"/>
    </location>
</feature>
<keyword evidence="1" id="KW-0812">Transmembrane</keyword>
<dbReference type="EMBL" id="LNXU01000004">
    <property type="protein sequence ID" value="KTC76472.1"/>
    <property type="molecule type" value="Genomic_DNA"/>
</dbReference>
<dbReference type="AlphaFoldDB" id="A0A0W0RZN7"/>
<comment type="caution">
    <text evidence="2">The sequence shown here is derived from an EMBL/GenBank/DDBJ whole genome shotgun (WGS) entry which is preliminary data.</text>
</comment>
<keyword evidence="1" id="KW-0472">Membrane</keyword>
<name>A0A0W0RZN7_LEGBO</name>